<comment type="caution">
    <text evidence="1">The sequence shown here is derived from an EMBL/GenBank/DDBJ whole genome shotgun (WGS) entry which is preliminary data.</text>
</comment>
<organism evidence="1 2">
    <name type="scientific">Saccharibacillus kuerlensis</name>
    <dbReference type="NCBI Taxonomy" id="459527"/>
    <lineage>
        <taxon>Bacteria</taxon>
        <taxon>Bacillati</taxon>
        <taxon>Bacillota</taxon>
        <taxon>Bacilli</taxon>
        <taxon>Bacillales</taxon>
        <taxon>Paenibacillaceae</taxon>
        <taxon>Saccharibacillus</taxon>
    </lineage>
</organism>
<keyword evidence="2" id="KW-1185">Reference proteome</keyword>
<gene>
    <name evidence="1" type="ORF">GCM10010969_10280</name>
</gene>
<accession>A0ABQ2KWI0</accession>
<evidence type="ECO:0000313" key="2">
    <source>
        <dbReference type="Proteomes" id="UP000606653"/>
    </source>
</evidence>
<sequence length="200" mass="23422">MEQLLTMQREKLYSNQGEFEEGMIAVYKEQARIDWNSFENKLEDDDSDTVFSLRFRLTGMDGQKFKDMTNLQAREAAMFEACHRFNCFAAHYGLSESDNEVYETKIDSYRDFSGLVSLKGFTEKQRKKICKNIKKRLLEEMKISSRVSDFFTLCDAGVLDPDMLELKYRYNQMLGLFGLEEHVKYTLKKDTTVQAEPQAQ</sequence>
<evidence type="ECO:0000313" key="1">
    <source>
        <dbReference type="EMBL" id="GGN95002.1"/>
    </source>
</evidence>
<reference evidence="2" key="1">
    <citation type="journal article" date="2019" name="Int. J. Syst. Evol. Microbiol.">
        <title>The Global Catalogue of Microorganisms (GCM) 10K type strain sequencing project: providing services to taxonomists for standard genome sequencing and annotation.</title>
        <authorList>
            <consortium name="The Broad Institute Genomics Platform"/>
            <consortium name="The Broad Institute Genome Sequencing Center for Infectious Disease"/>
            <person name="Wu L."/>
            <person name="Ma J."/>
        </authorList>
    </citation>
    <scope>NUCLEOTIDE SEQUENCE [LARGE SCALE GENOMIC DNA]</scope>
    <source>
        <strain evidence="2">CGMCC 1.6964</strain>
    </source>
</reference>
<proteinExistence type="predicted"/>
<name>A0ABQ2KWI0_9BACL</name>
<dbReference type="RefSeq" id="WP_018976988.1">
    <property type="nucleotide sequence ID" value="NZ_BMLN01000002.1"/>
</dbReference>
<dbReference type="EMBL" id="BMLN01000002">
    <property type="protein sequence ID" value="GGN95002.1"/>
    <property type="molecule type" value="Genomic_DNA"/>
</dbReference>
<protein>
    <submittedName>
        <fullName evidence="1">Uncharacterized protein</fullName>
    </submittedName>
</protein>
<dbReference type="Proteomes" id="UP000606653">
    <property type="component" value="Unassembled WGS sequence"/>
</dbReference>